<feature type="transmembrane region" description="Helical" evidence="3">
    <location>
        <begin position="187"/>
        <end position="206"/>
    </location>
</feature>
<keyword evidence="6" id="KW-1185">Reference proteome</keyword>
<feature type="transmembrane region" description="Helical" evidence="3">
    <location>
        <begin position="37"/>
        <end position="57"/>
    </location>
</feature>
<evidence type="ECO:0000313" key="5">
    <source>
        <dbReference type="EMBL" id="GGA47557.1"/>
    </source>
</evidence>
<dbReference type="Pfam" id="PF00892">
    <property type="entry name" value="EamA"/>
    <property type="match status" value="2"/>
</dbReference>
<comment type="similarity">
    <text evidence="2">Belongs to the EamA transporter family.</text>
</comment>
<protein>
    <submittedName>
        <fullName evidence="5">Membrane protein</fullName>
    </submittedName>
</protein>
<evidence type="ECO:0000256" key="3">
    <source>
        <dbReference type="SAM" id="Phobius"/>
    </source>
</evidence>
<comment type="caution">
    <text evidence="5">The sequence shown here is derived from an EMBL/GenBank/DDBJ whole genome shotgun (WGS) entry which is preliminary data.</text>
</comment>
<sequence>MRHGLGWICLGAFLWGTAGLAGKVLISRHGMDPLVIGAWRLTISAPVLMVAAVWESRWWKRRALGRRKWGWLTMFGLAVAGYQVGYFSAVDRTLVSTATMLTVCTAPLVVAILARTLLKEQLGAPTLVALTAGLAGTVLLIGGDGLAGLTDPRLTTGNALALFAAFCYGGYTLIGKHLLADAPPFRVLAVAFSLGALLLSPVIRLPDPSLEAWLLLCYLGAVPTAAAYLFYMHGLRRSTATRASVAALLEPLTAALLALIFLGERLPPAGWVGAGLLLSSLALMQMKSDTGGGEGKSGQSAV</sequence>
<evidence type="ECO:0000313" key="6">
    <source>
        <dbReference type="Proteomes" id="UP000617979"/>
    </source>
</evidence>
<proteinExistence type="inferred from homology"/>
<evidence type="ECO:0000259" key="4">
    <source>
        <dbReference type="Pfam" id="PF00892"/>
    </source>
</evidence>
<evidence type="ECO:0000256" key="2">
    <source>
        <dbReference type="ARBA" id="ARBA00007362"/>
    </source>
</evidence>
<feature type="transmembrane region" description="Helical" evidence="3">
    <location>
        <begin position="69"/>
        <end position="88"/>
    </location>
</feature>
<feature type="transmembrane region" description="Helical" evidence="3">
    <location>
        <begin position="155"/>
        <end position="175"/>
    </location>
</feature>
<feature type="transmembrane region" description="Helical" evidence="3">
    <location>
        <begin position="126"/>
        <end position="143"/>
    </location>
</feature>
<feature type="domain" description="EamA" evidence="4">
    <location>
        <begin position="4"/>
        <end position="141"/>
    </location>
</feature>
<dbReference type="PANTHER" id="PTHR22911:SF79">
    <property type="entry name" value="MOBA-LIKE NTP TRANSFERASE DOMAIN-CONTAINING PROTEIN"/>
    <property type="match status" value="1"/>
</dbReference>
<keyword evidence="3" id="KW-1133">Transmembrane helix</keyword>
<dbReference type="RefSeq" id="WP_188432478.1">
    <property type="nucleotide sequence ID" value="NZ_BMEX01000006.1"/>
</dbReference>
<dbReference type="InterPro" id="IPR000620">
    <property type="entry name" value="EamA_dom"/>
</dbReference>
<dbReference type="PANTHER" id="PTHR22911">
    <property type="entry name" value="ACYL-MALONYL CONDENSING ENZYME-RELATED"/>
    <property type="match status" value="1"/>
</dbReference>
<evidence type="ECO:0000256" key="1">
    <source>
        <dbReference type="ARBA" id="ARBA00004127"/>
    </source>
</evidence>
<organism evidence="5 6">
    <name type="scientific">Kroppenstedtia guangzhouensis</name>
    <dbReference type="NCBI Taxonomy" id="1274356"/>
    <lineage>
        <taxon>Bacteria</taxon>
        <taxon>Bacillati</taxon>
        <taxon>Bacillota</taxon>
        <taxon>Bacilli</taxon>
        <taxon>Bacillales</taxon>
        <taxon>Thermoactinomycetaceae</taxon>
        <taxon>Kroppenstedtia</taxon>
    </lineage>
</organism>
<accession>A0ABQ1GQA1</accession>
<comment type="subcellular location">
    <subcellularLocation>
        <location evidence="1">Endomembrane system</location>
        <topology evidence="1">Multi-pass membrane protein</topology>
    </subcellularLocation>
</comment>
<feature type="transmembrane region" description="Helical" evidence="3">
    <location>
        <begin position="243"/>
        <end position="262"/>
    </location>
</feature>
<dbReference type="SUPFAM" id="SSF103481">
    <property type="entry name" value="Multidrug resistance efflux transporter EmrE"/>
    <property type="match status" value="2"/>
</dbReference>
<dbReference type="EMBL" id="BMEX01000006">
    <property type="protein sequence ID" value="GGA47557.1"/>
    <property type="molecule type" value="Genomic_DNA"/>
</dbReference>
<dbReference type="InterPro" id="IPR037185">
    <property type="entry name" value="EmrE-like"/>
</dbReference>
<name>A0ABQ1GQA1_9BACL</name>
<feature type="transmembrane region" description="Helical" evidence="3">
    <location>
        <begin position="212"/>
        <end position="231"/>
    </location>
</feature>
<keyword evidence="3" id="KW-0472">Membrane</keyword>
<dbReference type="Proteomes" id="UP000617979">
    <property type="component" value="Unassembled WGS sequence"/>
</dbReference>
<feature type="transmembrane region" description="Helical" evidence="3">
    <location>
        <begin position="94"/>
        <end position="114"/>
    </location>
</feature>
<feature type="domain" description="EamA" evidence="4">
    <location>
        <begin position="156"/>
        <end position="284"/>
    </location>
</feature>
<reference evidence="6" key="1">
    <citation type="journal article" date="2019" name="Int. J. Syst. Evol. Microbiol.">
        <title>The Global Catalogue of Microorganisms (GCM) 10K type strain sequencing project: providing services to taxonomists for standard genome sequencing and annotation.</title>
        <authorList>
            <consortium name="The Broad Institute Genomics Platform"/>
            <consortium name="The Broad Institute Genome Sequencing Center for Infectious Disease"/>
            <person name="Wu L."/>
            <person name="Ma J."/>
        </authorList>
    </citation>
    <scope>NUCLEOTIDE SEQUENCE [LARGE SCALE GENOMIC DNA]</scope>
    <source>
        <strain evidence="6">CGMCC 1.12404</strain>
    </source>
</reference>
<gene>
    <name evidence="5" type="ORF">GCM10007416_20870</name>
</gene>
<keyword evidence="3" id="KW-0812">Transmembrane</keyword>